<dbReference type="InterPro" id="IPR016185">
    <property type="entry name" value="PreATP-grasp_dom_sf"/>
</dbReference>
<sequence length="428" mass="49361">MTHKVLILGSLGEFVTLVKKAKEMGYDTVVCDGYENGPARKYADASYVIPVTDIQAVADLCIMEKVDGIITSFSDLLLECMVKIADKAGLPCYLKPYQLPWYRDKSVCRETLKELGLPGPGFAKLPVKLIKEEKFKEIEECISSLRYPLISKPMDRYGSRGIFIIHNKEELFQRARASAEFTELSEILVEEYNDGFEFNMMTWVQDGRVHIISIADREKTEFIPGMLPESTRNVYPSCLMDQVEKEALNILQEYAERTGQKEGALSMQFFWQKDRGIQVCEIAARFFGYEHELTDMVYGFNIEELLLNSLYNKDRNREILKKHDIHKNKRHGAALYFHGRLLTVADQSAARSLGEEDSVVKPWIFYEDGDRVVEYGPNPYMALYYIQTGTREELDHVTEGFYRKMSIKDPEGREIVYKNILPDYGNKR</sequence>
<keyword evidence="3" id="KW-0808">Transferase</keyword>
<dbReference type="SUPFAM" id="SSF52440">
    <property type="entry name" value="PreATP-grasp domain"/>
    <property type="match status" value="1"/>
</dbReference>
<evidence type="ECO:0000313" key="3">
    <source>
        <dbReference type="EMBL" id="VYT15094.1"/>
    </source>
</evidence>
<dbReference type="InterPro" id="IPR013815">
    <property type="entry name" value="ATP_grasp_subdomain_1"/>
</dbReference>
<dbReference type="AlphaFoldDB" id="A0A6N2U906"/>
<protein>
    <submittedName>
        <fullName evidence="3">Phosphoribosylglycinamide formyltransferase 2</fullName>
        <ecNumber evidence="3">2.1.2.-</ecNumber>
    </submittedName>
</protein>
<organism evidence="3">
    <name type="scientific">Blautia glucerasea</name>
    <dbReference type="NCBI Taxonomy" id="536633"/>
    <lineage>
        <taxon>Bacteria</taxon>
        <taxon>Bacillati</taxon>
        <taxon>Bacillota</taxon>
        <taxon>Clostridia</taxon>
        <taxon>Lachnospirales</taxon>
        <taxon>Lachnospiraceae</taxon>
        <taxon>Blautia</taxon>
    </lineage>
</organism>
<keyword evidence="1" id="KW-0067">ATP-binding</keyword>
<dbReference type="EC" id="2.1.2.-" evidence="3"/>
<dbReference type="GO" id="GO:0005524">
    <property type="term" value="F:ATP binding"/>
    <property type="evidence" value="ECO:0007669"/>
    <property type="project" value="UniProtKB-UniRule"/>
</dbReference>
<dbReference type="Pfam" id="PF13535">
    <property type="entry name" value="ATP-grasp_4"/>
    <property type="match status" value="1"/>
</dbReference>
<keyword evidence="1" id="KW-0547">Nucleotide-binding</keyword>
<gene>
    <name evidence="3" type="primary">purT</name>
    <name evidence="3" type="ORF">BGLFYP119_02011</name>
</gene>
<dbReference type="EMBL" id="CACRST010000018">
    <property type="protein sequence ID" value="VYT15094.1"/>
    <property type="molecule type" value="Genomic_DNA"/>
</dbReference>
<reference evidence="3" key="1">
    <citation type="submission" date="2019-11" db="EMBL/GenBank/DDBJ databases">
        <authorList>
            <person name="Feng L."/>
        </authorList>
    </citation>
    <scope>NUCLEOTIDE SEQUENCE</scope>
    <source>
        <strain evidence="3">BgluceraseaLFYP119</strain>
    </source>
</reference>
<dbReference type="GO" id="GO:0005829">
    <property type="term" value="C:cytosol"/>
    <property type="evidence" value="ECO:0007669"/>
    <property type="project" value="TreeGrafter"/>
</dbReference>
<dbReference type="Gene3D" id="3.30.470.20">
    <property type="entry name" value="ATP-grasp fold, B domain"/>
    <property type="match status" value="1"/>
</dbReference>
<dbReference type="GO" id="GO:0016740">
    <property type="term" value="F:transferase activity"/>
    <property type="evidence" value="ECO:0007669"/>
    <property type="project" value="UniProtKB-KW"/>
</dbReference>
<dbReference type="SUPFAM" id="SSF56059">
    <property type="entry name" value="Glutathione synthetase ATP-binding domain-like"/>
    <property type="match status" value="1"/>
</dbReference>
<evidence type="ECO:0000259" key="2">
    <source>
        <dbReference type="PROSITE" id="PS50975"/>
    </source>
</evidence>
<name>A0A6N2U906_9FIRM</name>
<dbReference type="PANTHER" id="PTHR11609">
    <property type="entry name" value="PURINE BIOSYNTHESIS PROTEIN 6/7, PUR6/7"/>
    <property type="match status" value="1"/>
</dbReference>
<dbReference type="InterPro" id="IPR011761">
    <property type="entry name" value="ATP-grasp"/>
</dbReference>
<feature type="domain" description="ATP-grasp" evidence="2">
    <location>
        <begin position="109"/>
        <end position="311"/>
    </location>
</feature>
<dbReference type="Gene3D" id="3.40.50.20">
    <property type="match status" value="1"/>
</dbReference>
<dbReference type="PANTHER" id="PTHR11609:SF5">
    <property type="entry name" value="PHOSPHORIBOSYLAMINOIMIDAZOLE CARBOXYLASE"/>
    <property type="match status" value="1"/>
</dbReference>
<dbReference type="PROSITE" id="PS50975">
    <property type="entry name" value="ATP_GRASP"/>
    <property type="match status" value="1"/>
</dbReference>
<dbReference type="GO" id="GO:0046872">
    <property type="term" value="F:metal ion binding"/>
    <property type="evidence" value="ECO:0007669"/>
    <property type="project" value="InterPro"/>
</dbReference>
<proteinExistence type="predicted"/>
<accession>A0A6N2U906</accession>
<dbReference type="Gene3D" id="3.30.1490.20">
    <property type="entry name" value="ATP-grasp fold, A domain"/>
    <property type="match status" value="1"/>
</dbReference>
<dbReference type="RefSeq" id="WP_156354473.1">
    <property type="nucleotide sequence ID" value="NZ_CACRST010000018.1"/>
</dbReference>
<evidence type="ECO:0000256" key="1">
    <source>
        <dbReference type="PROSITE-ProRule" id="PRU00409"/>
    </source>
</evidence>